<comment type="caution">
    <text evidence="3">The sequence shown here is derived from an EMBL/GenBank/DDBJ whole genome shotgun (WGS) entry which is preliminary data.</text>
</comment>
<evidence type="ECO:0000313" key="4">
    <source>
        <dbReference type="Proteomes" id="UP000228626"/>
    </source>
</evidence>
<dbReference type="Pfam" id="PF00534">
    <property type="entry name" value="Glycos_transf_1"/>
    <property type="match status" value="1"/>
</dbReference>
<dbReference type="Gene3D" id="3.40.50.2000">
    <property type="entry name" value="Glycogen Phosphorylase B"/>
    <property type="match status" value="2"/>
</dbReference>
<dbReference type="AlphaFoldDB" id="A0A2H0V3J5"/>
<dbReference type="PANTHER" id="PTHR45947:SF3">
    <property type="entry name" value="SULFOQUINOVOSYL TRANSFERASE SQD2"/>
    <property type="match status" value="1"/>
</dbReference>
<dbReference type="Pfam" id="PF13439">
    <property type="entry name" value="Glyco_transf_4"/>
    <property type="match status" value="1"/>
</dbReference>
<protein>
    <recommendedName>
        <fullName evidence="5">Glycosyltransferase family 1 protein</fullName>
    </recommendedName>
</protein>
<dbReference type="InterPro" id="IPR001296">
    <property type="entry name" value="Glyco_trans_1"/>
</dbReference>
<dbReference type="EMBL" id="PFAR01000044">
    <property type="protein sequence ID" value="PIR92910.1"/>
    <property type="molecule type" value="Genomic_DNA"/>
</dbReference>
<accession>A0A2H0V3J5</accession>
<organism evidence="3 4">
    <name type="scientific">Candidatus Falkowbacteria bacterium CG10_big_fil_rev_8_21_14_0_10_43_10</name>
    <dbReference type="NCBI Taxonomy" id="1974567"/>
    <lineage>
        <taxon>Bacteria</taxon>
        <taxon>Candidatus Falkowiibacteriota</taxon>
    </lineage>
</organism>
<evidence type="ECO:0000259" key="1">
    <source>
        <dbReference type="Pfam" id="PF00534"/>
    </source>
</evidence>
<dbReference type="GO" id="GO:0016757">
    <property type="term" value="F:glycosyltransferase activity"/>
    <property type="evidence" value="ECO:0007669"/>
    <property type="project" value="InterPro"/>
</dbReference>
<dbReference type="Proteomes" id="UP000228626">
    <property type="component" value="Unassembled WGS sequence"/>
</dbReference>
<feature type="domain" description="Glycosyltransferase subfamily 4-like N-terminal" evidence="2">
    <location>
        <begin position="15"/>
        <end position="152"/>
    </location>
</feature>
<gene>
    <name evidence="3" type="ORF">COT99_03640</name>
</gene>
<proteinExistence type="predicted"/>
<evidence type="ECO:0008006" key="5">
    <source>
        <dbReference type="Google" id="ProtNLM"/>
    </source>
</evidence>
<feature type="domain" description="Glycosyl transferase family 1" evidence="1">
    <location>
        <begin position="196"/>
        <end position="367"/>
    </location>
</feature>
<evidence type="ECO:0000259" key="2">
    <source>
        <dbReference type="Pfam" id="PF13439"/>
    </source>
</evidence>
<name>A0A2H0V3J5_9BACT</name>
<dbReference type="SUPFAM" id="SSF53756">
    <property type="entry name" value="UDP-Glycosyltransferase/glycogen phosphorylase"/>
    <property type="match status" value="1"/>
</dbReference>
<reference evidence="4" key="1">
    <citation type="submission" date="2017-09" db="EMBL/GenBank/DDBJ databases">
        <title>Depth-based differentiation of microbial function through sediment-hosted aquifers and enrichment of novel symbionts in the deep terrestrial subsurface.</title>
        <authorList>
            <person name="Probst A.J."/>
            <person name="Ladd B."/>
            <person name="Jarett J.K."/>
            <person name="Geller-Mcgrath D.E."/>
            <person name="Sieber C.M.K."/>
            <person name="Emerson J.B."/>
            <person name="Anantharaman K."/>
            <person name="Thomas B.C."/>
            <person name="Malmstrom R."/>
            <person name="Stieglmeier M."/>
            <person name="Klingl A."/>
            <person name="Woyke T."/>
            <person name="Ryan C.M."/>
            <person name="Banfield J.F."/>
        </authorList>
    </citation>
    <scope>NUCLEOTIDE SEQUENCE [LARGE SCALE GENOMIC DNA]</scope>
</reference>
<dbReference type="CDD" id="cd03801">
    <property type="entry name" value="GT4_PimA-like"/>
    <property type="match status" value="1"/>
</dbReference>
<sequence>MKTALIVSTFPPYKGGMGNSAYEIAKILGVQSETVVFTTLYPSASSAIASVARDDNFTVERLKPTWKIGNGAVLLKLWKKLKEFDVIYLHYPFYGTAEIVWLYKILHPKTRLVIHFHMDTPNLAWRAKILSWPLLFVKNNLMKQADKIISASLDYVAHSSIREIWKKYPAKFVEISFGVHLDKFHVLPHDIPELQNLREKYGIGEKDRVVMFLGGLDEAHRFKGVEVLLQTAAIIKQQVSSIKYLICGDGNLRSKYEKLAEEAEIKKQIIFAGWVPDEELILYYNLADIFVLPSVDKSEAFGMVLLEAMACGIPVMASDLPGVRGVFEHGVQGFVVNPGSARYLRLKLEEYLKYPQKRWKMGRAARELAEKKYDWKKIGEEYKTKILNFK</sequence>
<dbReference type="InterPro" id="IPR028098">
    <property type="entry name" value="Glyco_trans_4-like_N"/>
</dbReference>
<dbReference type="PANTHER" id="PTHR45947">
    <property type="entry name" value="SULFOQUINOVOSYL TRANSFERASE SQD2"/>
    <property type="match status" value="1"/>
</dbReference>
<evidence type="ECO:0000313" key="3">
    <source>
        <dbReference type="EMBL" id="PIR92910.1"/>
    </source>
</evidence>
<dbReference type="InterPro" id="IPR050194">
    <property type="entry name" value="Glycosyltransferase_grp1"/>
</dbReference>